<sequence>MTFPYTGRIILVVYVESTNDKIGKSDKEHIDNASAYGGLHGRKETVLNRGSE</sequence>
<protein>
    <submittedName>
        <fullName evidence="1">Uncharacterized protein</fullName>
    </submittedName>
</protein>
<evidence type="ECO:0000313" key="1">
    <source>
        <dbReference type="EMBL" id="GLB32712.1"/>
    </source>
</evidence>
<evidence type="ECO:0000313" key="2">
    <source>
        <dbReference type="Proteomes" id="UP001419084"/>
    </source>
</evidence>
<keyword evidence="2" id="KW-1185">Reference proteome</keyword>
<reference evidence="1 2" key="1">
    <citation type="journal article" date="2024" name="Int. J. Syst. Evol. Microbiol.">
        <title>Lacrimispora brassicae sp. nov. isolated from fermented cabbage, and proposal of Clostridium indicum Gundawar et al. 2019 and Clostridium methoxybenzovorans Mechichi et al. 1999 as heterotypic synonyms of Lacrimispora amygdalina (Parshina et al. 2003) Haas and Blanchard 2020 and Lacrimispora indolis (McClung and McCoy 1957) Haas and Blanchard 2020, respectively.</title>
        <authorList>
            <person name="Kobayashi H."/>
            <person name="Tanizawa Y."/>
            <person name="Sakamoto M."/>
            <person name="Ohkuma M."/>
            <person name="Tohno M."/>
        </authorList>
    </citation>
    <scope>NUCLEOTIDE SEQUENCE [LARGE SCALE GENOMIC DNA]</scope>
    <source>
        <strain evidence="1 2">DSM 12857</strain>
    </source>
</reference>
<organism evidence="1 2">
    <name type="scientific">Lacrimispora amygdalina</name>
    <dbReference type="NCBI Taxonomy" id="253257"/>
    <lineage>
        <taxon>Bacteria</taxon>
        <taxon>Bacillati</taxon>
        <taxon>Bacillota</taxon>
        <taxon>Clostridia</taxon>
        <taxon>Lachnospirales</taxon>
        <taxon>Lachnospiraceae</taxon>
        <taxon>Lacrimispora</taxon>
    </lineage>
</organism>
<name>A0ABQ5MCX7_9FIRM</name>
<dbReference type="EMBL" id="BRPJ01000100">
    <property type="protein sequence ID" value="GLB32712.1"/>
    <property type="molecule type" value="Genomic_DNA"/>
</dbReference>
<gene>
    <name evidence="1" type="ORF">LAD12857_46350</name>
</gene>
<dbReference type="Proteomes" id="UP001419084">
    <property type="component" value="Unassembled WGS sequence"/>
</dbReference>
<proteinExistence type="predicted"/>
<accession>A0ABQ5MCX7</accession>
<comment type="caution">
    <text evidence="1">The sequence shown here is derived from an EMBL/GenBank/DDBJ whole genome shotgun (WGS) entry which is preliminary data.</text>
</comment>